<keyword evidence="5" id="KW-1185">Reference proteome</keyword>
<organism evidence="4 5">
    <name type="scientific">Muricomes intestini</name>
    <dbReference type="NCBI Taxonomy" id="1796634"/>
    <lineage>
        <taxon>Bacteria</taxon>
        <taxon>Bacillati</taxon>
        <taxon>Bacillota</taxon>
        <taxon>Clostridia</taxon>
        <taxon>Lachnospirales</taxon>
        <taxon>Lachnospiraceae</taxon>
        <taxon>Muricomes</taxon>
    </lineage>
</organism>
<dbReference type="SUPFAM" id="SSF49764">
    <property type="entry name" value="HSP20-like chaperones"/>
    <property type="match status" value="1"/>
</dbReference>
<evidence type="ECO:0000256" key="1">
    <source>
        <dbReference type="PROSITE-ProRule" id="PRU00285"/>
    </source>
</evidence>
<dbReference type="InterPro" id="IPR002068">
    <property type="entry name" value="A-crystallin/Hsp20_dom"/>
</dbReference>
<evidence type="ECO:0000259" key="3">
    <source>
        <dbReference type="PROSITE" id="PS01031"/>
    </source>
</evidence>
<sequence length="139" mass="16227">MLLTNRNFFNDFFKDPFFESPFDHSTTQVMRTDVHENDSNYLVEVELPGYNKEDIKADLKDGYLTITASHEENQEEKDKKGNCIRKERYTGSCHRSFYIGDHLTQEDIKASFKDGVLHLSIPKDAPKEIEDQAKYITIE</sequence>
<comment type="caution">
    <text evidence="4">The sequence shown here is derived from an EMBL/GenBank/DDBJ whole genome shotgun (WGS) entry which is preliminary data.</text>
</comment>
<dbReference type="Proteomes" id="UP000295726">
    <property type="component" value="Unassembled WGS sequence"/>
</dbReference>
<dbReference type="Gene3D" id="2.60.40.790">
    <property type="match status" value="1"/>
</dbReference>
<dbReference type="EMBL" id="SLZZ01000001">
    <property type="protein sequence ID" value="TCS82612.1"/>
    <property type="molecule type" value="Genomic_DNA"/>
</dbReference>
<dbReference type="PROSITE" id="PS01031">
    <property type="entry name" value="SHSP"/>
    <property type="match status" value="1"/>
</dbReference>
<gene>
    <name evidence="4" type="ORF">EDD59_1019</name>
</gene>
<evidence type="ECO:0000313" key="4">
    <source>
        <dbReference type="EMBL" id="TCS82612.1"/>
    </source>
</evidence>
<name>A0A4R3KGP8_9FIRM</name>
<dbReference type="InterPro" id="IPR008978">
    <property type="entry name" value="HSP20-like_chaperone"/>
</dbReference>
<protein>
    <submittedName>
        <fullName evidence="4">Heat shock protein Hsp20</fullName>
    </submittedName>
</protein>
<comment type="similarity">
    <text evidence="1 2">Belongs to the small heat shock protein (HSP20) family.</text>
</comment>
<dbReference type="Pfam" id="PF00011">
    <property type="entry name" value="HSP20"/>
    <property type="match status" value="1"/>
</dbReference>
<dbReference type="AlphaFoldDB" id="A0A4R3KGP8"/>
<proteinExistence type="inferred from homology"/>
<evidence type="ECO:0000313" key="5">
    <source>
        <dbReference type="Proteomes" id="UP000295726"/>
    </source>
</evidence>
<accession>A0A4R3KGP8</accession>
<dbReference type="CDD" id="cd06471">
    <property type="entry name" value="ACD_LpsHSP_like"/>
    <property type="match status" value="1"/>
</dbReference>
<reference evidence="4 5" key="1">
    <citation type="submission" date="2019-03" db="EMBL/GenBank/DDBJ databases">
        <title>Genomic Encyclopedia of Type Strains, Phase IV (KMG-IV): sequencing the most valuable type-strain genomes for metagenomic binning, comparative biology and taxonomic classification.</title>
        <authorList>
            <person name="Goeker M."/>
        </authorList>
    </citation>
    <scope>NUCLEOTIDE SEQUENCE [LARGE SCALE GENOMIC DNA]</scope>
    <source>
        <strain evidence="4 5">DSM 29489</strain>
    </source>
</reference>
<feature type="domain" description="SHSP" evidence="3">
    <location>
        <begin position="23"/>
        <end position="139"/>
    </location>
</feature>
<dbReference type="RefSeq" id="WP_132377742.1">
    <property type="nucleotide sequence ID" value="NZ_DAIUIE010000065.1"/>
</dbReference>
<dbReference type="OrthoDB" id="9811615at2"/>
<keyword evidence="4" id="KW-0346">Stress response</keyword>
<dbReference type="PANTHER" id="PTHR11527">
    <property type="entry name" value="HEAT-SHOCK PROTEIN 20 FAMILY MEMBER"/>
    <property type="match status" value="1"/>
</dbReference>
<dbReference type="InterPro" id="IPR031107">
    <property type="entry name" value="Small_HSP"/>
</dbReference>
<evidence type="ECO:0000256" key="2">
    <source>
        <dbReference type="RuleBase" id="RU003616"/>
    </source>
</evidence>